<dbReference type="NCBIfam" id="TIGR04183">
    <property type="entry name" value="Por_Secre_tail"/>
    <property type="match status" value="1"/>
</dbReference>
<dbReference type="Proteomes" id="UP000285517">
    <property type="component" value="Chromosome"/>
</dbReference>
<dbReference type="KEGG" id="aev:EI546_16000"/>
<protein>
    <submittedName>
        <fullName evidence="4">T9SS type A sorting domain-containing protein</fullName>
    </submittedName>
</protein>
<keyword evidence="5" id="KW-1185">Reference proteome</keyword>
<accession>A0A410G741</accession>
<gene>
    <name evidence="4" type="ORF">EI546_16000</name>
</gene>
<dbReference type="OrthoDB" id="1373043at2"/>
<dbReference type="EMBL" id="CP034951">
    <property type="protein sequence ID" value="QAA83119.1"/>
    <property type="molecule type" value="Genomic_DNA"/>
</dbReference>
<dbReference type="InterPro" id="IPR026444">
    <property type="entry name" value="Secre_tail"/>
</dbReference>
<name>A0A410G741_9FLAO</name>
<evidence type="ECO:0000313" key="5">
    <source>
        <dbReference type="Proteomes" id="UP000285517"/>
    </source>
</evidence>
<feature type="chain" id="PRO_5019266600" evidence="2">
    <location>
        <begin position="20"/>
        <end position="297"/>
    </location>
</feature>
<reference evidence="4 5" key="1">
    <citation type="submission" date="2019-01" db="EMBL/GenBank/DDBJ databases">
        <title>Complete genome sequencing of Aequorivita sp. H23M31.</title>
        <authorList>
            <person name="Bae J.-W."/>
        </authorList>
    </citation>
    <scope>NUCLEOTIDE SEQUENCE [LARGE SCALE GENOMIC DNA]</scope>
    <source>
        <strain evidence="4 5">H23M31</strain>
    </source>
</reference>
<feature type="domain" description="Secretion system C-terminal sorting" evidence="3">
    <location>
        <begin position="223"/>
        <end position="295"/>
    </location>
</feature>
<dbReference type="Pfam" id="PF18962">
    <property type="entry name" value="Por_Secre_tail"/>
    <property type="match status" value="1"/>
</dbReference>
<dbReference type="RefSeq" id="WP_128251482.1">
    <property type="nucleotide sequence ID" value="NZ_CP034951.1"/>
</dbReference>
<organism evidence="4 5">
    <name type="scientific">Aequorivita ciconiae</name>
    <dbReference type="NCBI Taxonomy" id="2494375"/>
    <lineage>
        <taxon>Bacteria</taxon>
        <taxon>Pseudomonadati</taxon>
        <taxon>Bacteroidota</taxon>
        <taxon>Flavobacteriia</taxon>
        <taxon>Flavobacteriales</taxon>
        <taxon>Flavobacteriaceae</taxon>
        <taxon>Aequorivita</taxon>
    </lineage>
</organism>
<evidence type="ECO:0000313" key="4">
    <source>
        <dbReference type="EMBL" id="QAA83119.1"/>
    </source>
</evidence>
<dbReference type="AlphaFoldDB" id="A0A410G741"/>
<proteinExistence type="predicted"/>
<evidence type="ECO:0000256" key="2">
    <source>
        <dbReference type="SAM" id="SignalP"/>
    </source>
</evidence>
<evidence type="ECO:0000259" key="3">
    <source>
        <dbReference type="Pfam" id="PF18962"/>
    </source>
</evidence>
<sequence>MKHILLFFTILFFTTAIQAQPVVNENPYPLFECDINNNGFAYFDLHQADGDITLGDSSLFVSYHLSVHDAENSINALLSPYMNDVPYSDTVYAHVEDQSGGGFAVVSLDLLVQDPPFSPAMDLFQIDDNGSGFSVFDLTVNDLVILEDLNPTAYIVFYFETETNAEMNQFPITEPMVYQNIQNPQRIYVRIENLSGSCVSFDSFILSVESLTVDTFSFEDLALFPNPTYGKISLQSFQLNAETSISLYDIQGKMLFSKKMVPQNGSCVIDISSFENGVYFLKISSAGNMGIKKLIKI</sequence>
<keyword evidence="1 2" id="KW-0732">Signal</keyword>
<feature type="signal peptide" evidence="2">
    <location>
        <begin position="1"/>
        <end position="19"/>
    </location>
</feature>
<evidence type="ECO:0000256" key="1">
    <source>
        <dbReference type="ARBA" id="ARBA00022729"/>
    </source>
</evidence>